<dbReference type="Gene3D" id="3.40.50.720">
    <property type="entry name" value="NAD(P)-binding Rossmann-like Domain"/>
    <property type="match status" value="1"/>
</dbReference>
<dbReference type="PANTHER" id="PTHR44169">
    <property type="entry name" value="NADPH-DEPENDENT 1-ACYLDIHYDROXYACETONE PHOSPHATE REDUCTASE"/>
    <property type="match status" value="1"/>
</dbReference>
<keyword evidence="6" id="KW-0539">Nucleus</keyword>
<dbReference type="CDD" id="cd12148">
    <property type="entry name" value="fungal_TF_MHR"/>
    <property type="match status" value="1"/>
</dbReference>
<dbReference type="InterPro" id="IPR020904">
    <property type="entry name" value="Sc_DH/Rdtase_CS"/>
</dbReference>
<dbReference type="VEuPathDB" id="FungiDB:ATEG_01260"/>
<dbReference type="GO" id="GO:0005783">
    <property type="term" value="C:endoplasmic reticulum"/>
    <property type="evidence" value="ECO:0007669"/>
    <property type="project" value="TreeGrafter"/>
</dbReference>
<dbReference type="EMBL" id="BLJY01000001">
    <property type="protein sequence ID" value="GFF12236.1"/>
    <property type="molecule type" value="Genomic_DNA"/>
</dbReference>
<dbReference type="PRINTS" id="PR00081">
    <property type="entry name" value="GDHRDH"/>
</dbReference>
<dbReference type="GO" id="GO:0005811">
    <property type="term" value="C:lipid droplet"/>
    <property type="evidence" value="ECO:0007669"/>
    <property type="project" value="TreeGrafter"/>
</dbReference>
<keyword evidence="5" id="KW-0804">Transcription</keyword>
<dbReference type="GO" id="GO:0044550">
    <property type="term" value="P:secondary metabolite biosynthetic process"/>
    <property type="evidence" value="ECO:0007669"/>
    <property type="project" value="UniProtKB-ARBA"/>
</dbReference>
<dbReference type="SUPFAM" id="SSF51735">
    <property type="entry name" value="NAD(P)-binding Rossmann-fold domains"/>
    <property type="match status" value="1"/>
</dbReference>
<dbReference type="Pfam" id="PF04082">
    <property type="entry name" value="Fungal_trans"/>
    <property type="match status" value="1"/>
</dbReference>
<dbReference type="InterPro" id="IPR007219">
    <property type="entry name" value="XnlR_reg_dom"/>
</dbReference>
<dbReference type="GO" id="GO:0008270">
    <property type="term" value="F:zinc ion binding"/>
    <property type="evidence" value="ECO:0007669"/>
    <property type="project" value="InterPro"/>
</dbReference>
<comment type="similarity">
    <text evidence="1">Belongs to the short-chain dehydrogenases/reductases (SDR) family.</text>
</comment>
<evidence type="ECO:0000313" key="10">
    <source>
        <dbReference type="Proteomes" id="UP000452235"/>
    </source>
</evidence>
<dbReference type="Proteomes" id="UP000452235">
    <property type="component" value="Unassembled WGS sequence"/>
</dbReference>
<keyword evidence="10" id="KW-1185">Reference proteome</keyword>
<dbReference type="GO" id="GO:0004806">
    <property type="term" value="F:triacylglycerol lipase activity"/>
    <property type="evidence" value="ECO:0007669"/>
    <property type="project" value="TreeGrafter"/>
</dbReference>
<evidence type="ECO:0000259" key="8">
    <source>
        <dbReference type="SMART" id="SM00906"/>
    </source>
</evidence>
<protein>
    <submittedName>
        <fullName evidence="9">Histidine phosphatase superfamily, clade-2</fullName>
    </submittedName>
</protein>
<proteinExistence type="inferred from homology"/>
<dbReference type="GO" id="GO:0019433">
    <property type="term" value="P:triglyceride catabolic process"/>
    <property type="evidence" value="ECO:0007669"/>
    <property type="project" value="TreeGrafter"/>
</dbReference>
<sequence length="781" mass="87825">MFALITGCSSGIGKDLAIAFAAKGVTVLATARCAESLGDLTSHYDNIEAFPLELGKPESIEKLRDAVSKRTGGRLDFLVNNAGTHYASTAVDLEIEEVAKLFQVNVFAVMRLCQVFVPLLRRSPRARIVQIGSVTRSVPVVWQGPYNASKAALSQYSKTLRLEMMPLGIEVVEIVTGFVQSNILHHGLHAPEKSLYLPIKSTVEDVKYRGNENGMSPHAYATSVVAKLMRPRVSPEIWEGALARWLRFLVTFLPLQLLNWILFRRFKLDLEKGQVQPGTADLFPLQRARGNVQVQLDKAQTGPVACDSSSLREEEHTPSPYEHVSHGTSSTTTPAGPPQDLADSSPQFSSPRFAGQQRFTPQQVELLLTSYFDNLQDANPIFSKEAFLRRYRSSLCAEDLISTIVIITAKLTGFTANEEDLQSLNTGLDLLLSSSLLEDDLVGDAPSLDQFRKAYLLAFYEFHQFPGHHAWLRIGRVTRMAYRIGLDRLDHVHAVYPDWRNVSSEDIQEWRWIWWCIYRLDCYSNLSSGMPYLIDDAAIGTSFARSKTILDPDFMEELPREFFLPPIPDNLSKILLAAPLHPETLLRNIHTITSAILRQAGLVLRMHLVRSAQTTLVEVAKAEKQLATIRSALPSGWLNPRRNALSSESYIDYHARMVTIFHLRMAQLLLSIVDCGQRQYADESLTGWERILEPCQDIASVADHWDSSFCLAVDPAVCFTFFTALVFLDLHRKTITTTDASTAEHDRSHGIFDHHITVLYLQLQHFAEIWTLPKLLKRELS</sequence>
<dbReference type="PRINTS" id="PR00080">
    <property type="entry name" value="SDRFAMILY"/>
</dbReference>
<comment type="caution">
    <text evidence="9">The sequence shown here is derived from an EMBL/GenBank/DDBJ whole genome shotgun (WGS) entry which is preliminary data.</text>
</comment>
<dbReference type="GO" id="GO:0006654">
    <property type="term" value="P:phosphatidic acid biosynthetic process"/>
    <property type="evidence" value="ECO:0007669"/>
    <property type="project" value="TreeGrafter"/>
</dbReference>
<keyword evidence="2" id="KW-0521">NADP</keyword>
<reference evidence="9 10" key="1">
    <citation type="submission" date="2020-01" db="EMBL/GenBank/DDBJ databases">
        <title>Aspergillus terreus IFO 6365 whole genome shotgun sequence.</title>
        <authorList>
            <person name="Kanamasa S."/>
            <person name="Takahashi H."/>
        </authorList>
    </citation>
    <scope>NUCLEOTIDE SEQUENCE [LARGE SCALE GENOMIC DNA]</scope>
    <source>
        <strain evidence="9 10">IFO 6365</strain>
    </source>
</reference>
<dbReference type="OrthoDB" id="3362851at2759"/>
<evidence type="ECO:0000256" key="4">
    <source>
        <dbReference type="ARBA" id="ARBA00023015"/>
    </source>
</evidence>
<evidence type="ECO:0000313" key="9">
    <source>
        <dbReference type="EMBL" id="GFF12236.1"/>
    </source>
</evidence>
<evidence type="ECO:0000256" key="5">
    <source>
        <dbReference type="ARBA" id="ARBA00023163"/>
    </source>
</evidence>
<dbReference type="CDD" id="cd05374">
    <property type="entry name" value="17beta-HSD-like_SDR_c"/>
    <property type="match status" value="1"/>
</dbReference>
<dbReference type="PANTHER" id="PTHR44169:SF15">
    <property type="entry name" value="CHAIN DEHYDROGENASE_REDUCTASE (AYR1), PUTATIVE (AFU_ORTHOLOGUE AFUA_4G04530)-RELATED"/>
    <property type="match status" value="1"/>
</dbReference>
<accession>A0A5M3YQ06</accession>
<keyword evidence="4" id="KW-0805">Transcription regulation</keyword>
<feature type="domain" description="Xylanolytic transcriptional activator regulatory" evidence="8">
    <location>
        <begin position="470"/>
        <end position="550"/>
    </location>
</feature>
<evidence type="ECO:0000256" key="7">
    <source>
        <dbReference type="SAM" id="MobiDB-lite"/>
    </source>
</evidence>
<dbReference type="InterPro" id="IPR002347">
    <property type="entry name" value="SDR_fam"/>
</dbReference>
<gene>
    <name evidence="9" type="ORF">ATEIFO6365_0001045900</name>
</gene>
<dbReference type="InterPro" id="IPR036291">
    <property type="entry name" value="NAD(P)-bd_dom_sf"/>
</dbReference>
<evidence type="ECO:0000256" key="2">
    <source>
        <dbReference type="ARBA" id="ARBA00022857"/>
    </source>
</evidence>
<dbReference type="GO" id="GO:0000140">
    <property type="term" value="F:acylglycerone-phosphate reductase (NADP+) activity"/>
    <property type="evidence" value="ECO:0007669"/>
    <property type="project" value="TreeGrafter"/>
</dbReference>
<keyword evidence="3" id="KW-0560">Oxidoreductase</keyword>
<organism evidence="9 10">
    <name type="scientific">Aspergillus terreus</name>
    <dbReference type="NCBI Taxonomy" id="33178"/>
    <lineage>
        <taxon>Eukaryota</taxon>
        <taxon>Fungi</taxon>
        <taxon>Dikarya</taxon>
        <taxon>Ascomycota</taxon>
        <taxon>Pezizomycotina</taxon>
        <taxon>Eurotiomycetes</taxon>
        <taxon>Eurotiomycetidae</taxon>
        <taxon>Eurotiales</taxon>
        <taxon>Aspergillaceae</taxon>
        <taxon>Aspergillus</taxon>
        <taxon>Aspergillus subgen. Circumdati</taxon>
    </lineage>
</organism>
<dbReference type="SMART" id="SM00906">
    <property type="entry name" value="Fungal_trans"/>
    <property type="match status" value="1"/>
</dbReference>
<dbReference type="VEuPathDB" id="FungiDB:ATEG_01261"/>
<dbReference type="GO" id="GO:0003677">
    <property type="term" value="F:DNA binding"/>
    <property type="evidence" value="ECO:0007669"/>
    <property type="project" value="InterPro"/>
</dbReference>
<dbReference type="Pfam" id="PF00106">
    <property type="entry name" value="adh_short"/>
    <property type="match status" value="1"/>
</dbReference>
<evidence type="ECO:0000256" key="6">
    <source>
        <dbReference type="ARBA" id="ARBA00023242"/>
    </source>
</evidence>
<feature type="region of interest" description="Disordered" evidence="7">
    <location>
        <begin position="298"/>
        <end position="353"/>
    </location>
</feature>
<name>A0A5M3YQ06_ASPTE</name>
<dbReference type="GO" id="GO:0006351">
    <property type="term" value="P:DNA-templated transcription"/>
    <property type="evidence" value="ECO:0007669"/>
    <property type="project" value="InterPro"/>
</dbReference>
<dbReference type="PROSITE" id="PS00061">
    <property type="entry name" value="ADH_SHORT"/>
    <property type="match status" value="1"/>
</dbReference>
<dbReference type="AlphaFoldDB" id="A0A5M3YQ06"/>
<evidence type="ECO:0000256" key="3">
    <source>
        <dbReference type="ARBA" id="ARBA00023002"/>
    </source>
</evidence>
<evidence type="ECO:0000256" key="1">
    <source>
        <dbReference type="ARBA" id="ARBA00006484"/>
    </source>
</evidence>